<gene>
    <name evidence="1" type="ORF">S03H2_23038</name>
</gene>
<evidence type="ECO:0008006" key="2">
    <source>
        <dbReference type="Google" id="ProtNLM"/>
    </source>
</evidence>
<name>X1H9N8_9ZZZZ</name>
<organism evidence="1">
    <name type="scientific">marine sediment metagenome</name>
    <dbReference type="NCBI Taxonomy" id="412755"/>
    <lineage>
        <taxon>unclassified sequences</taxon>
        <taxon>metagenomes</taxon>
        <taxon>ecological metagenomes</taxon>
    </lineage>
</organism>
<dbReference type="InterPro" id="IPR029058">
    <property type="entry name" value="AB_hydrolase_fold"/>
</dbReference>
<dbReference type="SUPFAM" id="SSF53474">
    <property type="entry name" value="alpha/beta-Hydrolases"/>
    <property type="match status" value="1"/>
</dbReference>
<reference evidence="1" key="1">
    <citation type="journal article" date="2014" name="Front. Microbiol.">
        <title>High frequency of phylogenetically diverse reductive dehalogenase-homologous genes in deep subseafloor sedimentary metagenomes.</title>
        <authorList>
            <person name="Kawai M."/>
            <person name="Futagami T."/>
            <person name="Toyoda A."/>
            <person name="Takaki Y."/>
            <person name="Nishi S."/>
            <person name="Hori S."/>
            <person name="Arai W."/>
            <person name="Tsubouchi T."/>
            <person name="Morono Y."/>
            <person name="Uchiyama I."/>
            <person name="Ito T."/>
            <person name="Fujiyama A."/>
            <person name="Inagaki F."/>
            <person name="Takami H."/>
        </authorList>
    </citation>
    <scope>NUCLEOTIDE SEQUENCE</scope>
    <source>
        <strain evidence="1">Expedition CK06-06</strain>
    </source>
</reference>
<dbReference type="Gene3D" id="3.40.50.1820">
    <property type="entry name" value="alpha/beta hydrolase"/>
    <property type="match status" value="1"/>
</dbReference>
<dbReference type="AlphaFoldDB" id="X1H9N8"/>
<evidence type="ECO:0000313" key="1">
    <source>
        <dbReference type="EMBL" id="GAH42013.1"/>
    </source>
</evidence>
<accession>X1H9N8</accession>
<protein>
    <recommendedName>
        <fullName evidence="2">AB hydrolase-1 domain-containing protein</fullName>
    </recommendedName>
</protein>
<feature type="non-terminal residue" evidence="1">
    <location>
        <position position="31"/>
    </location>
</feature>
<dbReference type="EMBL" id="BARU01012505">
    <property type="protein sequence ID" value="GAH42013.1"/>
    <property type="molecule type" value="Genomic_DNA"/>
</dbReference>
<comment type="caution">
    <text evidence="1">The sequence shown here is derived from an EMBL/GenBank/DDBJ whole genome shotgun (WGS) entry which is preliminary data.</text>
</comment>
<sequence>MVIIGWSLGGYIAGECARELPTQVAQSITFR</sequence>
<proteinExistence type="predicted"/>